<organism evidence="1 2">
    <name type="scientific">Prolixibacter denitrificans</name>
    <dbReference type="NCBI Taxonomy" id="1541063"/>
    <lineage>
        <taxon>Bacteria</taxon>
        <taxon>Pseudomonadati</taxon>
        <taxon>Bacteroidota</taxon>
        <taxon>Bacteroidia</taxon>
        <taxon>Marinilabiliales</taxon>
        <taxon>Prolixibacteraceae</taxon>
        <taxon>Prolixibacter</taxon>
    </lineage>
</organism>
<dbReference type="EMBL" id="PYGC01000002">
    <property type="protein sequence ID" value="PSK84506.1"/>
    <property type="molecule type" value="Genomic_DNA"/>
</dbReference>
<comment type="caution">
    <text evidence="1">The sequence shown here is derived from an EMBL/GenBank/DDBJ whole genome shotgun (WGS) entry which is preliminary data.</text>
</comment>
<protein>
    <submittedName>
        <fullName evidence="1">Uncharacterized protein</fullName>
    </submittedName>
</protein>
<dbReference type="AlphaFoldDB" id="A0A2P8CHT3"/>
<name>A0A2P8CHT3_9BACT</name>
<reference evidence="1 2" key="1">
    <citation type="submission" date="2018-03" db="EMBL/GenBank/DDBJ databases">
        <title>Genomic Encyclopedia of Archaeal and Bacterial Type Strains, Phase II (KMG-II): from individual species to whole genera.</title>
        <authorList>
            <person name="Goeker M."/>
        </authorList>
    </citation>
    <scope>NUCLEOTIDE SEQUENCE [LARGE SCALE GENOMIC DNA]</scope>
    <source>
        <strain evidence="1 2">DSM 27267</strain>
    </source>
</reference>
<accession>A0A2P8CHT3</accession>
<gene>
    <name evidence="1" type="ORF">CLV93_102294</name>
</gene>
<dbReference type="RefSeq" id="WP_106541101.1">
    <property type="nucleotide sequence ID" value="NZ_BLAU01000001.1"/>
</dbReference>
<dbReference type="Proteomes" id="UP000240621">
    <property type="component" value="Unassembled WGS sequence"/>
</dbReference>
<evidence type="ECO:0000313" key="2">
    <source>
        <dbReference type="Proteomes" id="UP000240621"/>
    </source>
</evidence>
<evidence type="ECO:0000313" key="1">
    <source>
        <dbReference type="EMBL" id="PSK84506.1"/>
    </source>
</evidence>
<dbReference type="OrthoDB" id="1071044at2"/>
<proteinExistence type="predicted"/>
<sequence>MSEGNPPYKRVFHCDHCGYEAQVAGERYLDKGCNNYMETFVCPDCQILYESIVTEITLHKTLPLFFEMKEVFPDFNLDLPKEIEGDQSIEPALYADHDERPESKCLRCGNTQGIKWTKENPICPKCSQLMRTKKIE</sequence>